<keyword evidence="4 10" id="KW-0436">Ligase</keyword>
<dbReference type="Gene3D" id="3.30.930.10">
    <property type="entry name" value="Bira Bifunctional Protein, Domain 2"/>
    <property type="match status" value="1"/>
</dbReference>
<dbReference type="InterPro" id="IPR045864">
    <property type="entry name" value="aa-tRNA-synth_II/BPL/LPL"/>
</dbReference>
<dbReference type="CDD" id="cd00859">
    <property type="entry name" value="HisRS_anticodon"/>
    <property type="match status" value="1"/>
</dbReference>
<comment type="similarity">
    <text evidence="2 10">Belongs to the class-II aminoacyl-tRNA synthetase family.</text>
</comment>
<evidence type="ECO:0000256" key="2">
    <source>
        <dbReference type="ARBA" id="ARBA00008226"/>
    </source>
</evidence>
<dbReference type="GO" id="GO:0006427">
    <property type="term" value="P:histidyl-tRNA aminoacylation"/>
    <property type="evidence" value="ECO:0007669"/>
    <property type="project" value="UniProtKB-UniRule"/>
</dbReference>
<name>A0A075LSJ8_9EURY</name>
<feature type="binding site" evidence="11">
    <location>
        <position position="125"/>
    </location>
    <ligand>
        <name>L-histidine</name>
        <dbReference type="ChEBI" id="CHEBI:57595"/>
    </ligand>
</feature>
<dbReference type="InterPro" id="IPR015807">
    <property type="entry name" value="His-tRNA-ligase"/>
</dbReference>
<dbReference type="SUPFAM" id="SSF55681">
    <property type="entry name" value="Class II aaRS and biotin synthetases"/>
    <property type="match status" value="1"/>
</dbReference>
<dbReference type="PANTHER" id="PTHR43707">
    <property type="entry name" value="HISTIDYL-TRNA SYNTHETASE"/>
    <property type="match status" value="1"/>
</dbReference>
<protein>
    <recommendedName>
        <fullName evidence="10">Histidine--tRNA ligase</fullName>
        <ecNumber evidence="10">6.1.1.21</ecNumber>
    </recommendedName>
    <alternativeName>
        <fullName evidence="10">Histidyl-tRNA synthetase</fullName>
        <shortName evidence="10">HisRS</shortName>
    </alternativeName>
</protein>
<dbReference type="STRING" id="1343739.PAP_04275"/>
<comment type="subcellular location">
    <subcellularLocation>
        <location evidence="1 10">Cytoplasm</location>
    </subcellularLocation>
</comment>
<evidence type="ECO:0000256" key="9">
    <source>
        <dbReference type="ARBA" id="ARBA00047639"/>
    </source>
</evidence>
<dbReference type="InterPro" id="IPR006195">
    <property type="entry name" value="aa-tRNA-synth_II"/>
</dbReference>
<dbReference type="NCBIfam" id="TIGR00443">
    <property type="entry name" value="hisZ_biosyn_reg"/>
    <property type="match status" value="1"/>
</dbReference>
<evidence type="ECO:0000313" key="14">
    <source>
        <dbReference type="Proteomes" id="UP000027981"/>
    </source>
</evidence>
<dbReference type="GO" id="GO:0000105">
    <property type="term" value="P:L-histidine biosynthetic process"/>
    <property type="evidence" value="ECO:0007669"/>
    <property type="project" value="InterPro"/>
</dbReference>
<feature type="binding site" evidence="11">
    <location>
        <begin position="276"/>
        <end position="277"/>
    </location>
    <ligand>
        <name>L-histidine</name>
        <dbReference type="ChEBI" id="CHEBI:57595"/>
    </ligand>
</feature>
<evidence type="ECO:0000256" key="5">
    <source>
        <dbReference type="ARBA" id="ARBA00022741"/>
    </source>
</evidence>
<dbReference type="SUPFAM" id="SSF52954">
    <property type="entry name" value="Class II aaRS ABD-related"/>
    <property type="match status" value="1"/>
</dbReference>
<dbReference type="GO" id="GO:0004821">
    <property type="term" value="F:histidine-tRNA ligase activity"/>
    <property type="evidence" value="ECO:0007669"/>
    <property type="project" value="UniProtKB-UniRule"/>
</dbReference>
<dbReference type="EC" id="6.1.1.21" evidence="10"/>
<dbReference type="PROSITE" id="PS50862">
    <property type="entry name" value="AA_TRNA_LIGASE_II"/>
    <property type="match status" value="1"/>
</dbReference>
<dbReference type="InterPro" id="IPR004516">
    <property type="entry name" value="HisRS/HisZ"/>
</dbReference>
<dbReference type="PANTHER" id="PTHR43707:SF1">
    <property type="entry name" value="HISTIDINE--TRNA LIGASE, MITOCHONDRIAL-RELATED"/>
    <property type="match status" value="1"/>
</dbReference>
<dbReference type="OrthoDB" id="8659at2157"/>
<dbReference type="InterPro" id="IPR033656">
    <property type="entry name" value="HisRS_anticodon"/>
</dbReference>
<dbReference type="EMBL" id="CP006019">
    <property type="protein sequence ID" value="AIF69269.1"/>
    <property type="molecule type" value="Genomic_DNA"/>
</dbReference>
<evidence type="ECO:0000256" key="4">
    <source>
        <dbReference type="ARBA" id="ARBA00022598"/>
    </source>
</evidence>
<feature type="binding site" evidence="11">
    <location>
        <position position="111"/>
    </location>
    <ligand>
        <name>L-histidine</name>
        <dbReference type="ChEBI" id="CHEBI:57595"/>
    </ligand>
</feature>
<feature type="binding site" evidence="11">
    <location>
        <begin position="81"/>
        <end position="83"/>
    </location>
    <ligand>
        <name>L-histidine</name>
        <dbReference type="ChEBI" id="CHEBI:57595"/>
    </ligand>
</feature>
<evidence type="ECO:0000256" key="11">
    <source>
        <dbReference type="PIRSR" id="PIRSR001549-1"/>
    </source>
</evidence>
<proteinExistence type="inferred from homology"/>
<evidence type="ECO:0000256" key="10">
    <source>
        <dbReference type="HAMAP-Rule" id="MF_00127"/>
    </source>
</evidence>
<dbReference type="NCBIfam" id="TIGR00442">
    <property type="entry name" value="hisS"/>
    <property type="match status" value="1"/>
</dbReference>
<dbReference type="Proteomes" id="UP000027981">
    <property type="component" value="Chromosome"/>
</dbReference>
<evidence type="ECO:0000256" key="7">
    <source>
        <dbReference type="ARBA" id="ARBA00022917"/>
    </source>
</evidence>
<feature type="binding site" evidence="11">
    <location>
        <position position="129"/>
    </location>
    <ligand>
        <name>L-histidine</name>
        <dbReference type="ChEBI" id="CHEBI:57595"/>
    </ligand>
</feature>
<evidence type="ECO:0000259" key="12">
    <source>
        <dbReference type="PROSITE" id="PS50862"/>
    </source>
</evidence>
<dbReference type="FunFam" id="3.30.930.10:FF:000054">
    <property type="entry name" value="Histidine--tRNA ligase chloroplastic/mitochondrial"/>
    <property type="match status" value="1"/>
</dbReference>
<reference evidence="14" key="1">
    <citation type="submission" date="2013-06" db="EMBL/GenBank/DDBJ databases">
        <title>Complete Genome Sequence of Hyperthermophilic Palaeococcus pacificus DY20341T, Isolated from a Deep-Sea Hydrothermal Sediments.</title>
        <authorList>
            <person name="Zeng X."/>
            <person name="Shao Z."/>
        </authorList>
    </citation>
    <scope>NUCLEOTIDE SEQUENCE [LARGE SCALE GENOMIC DNA]</scope>
    <source>
        <strain evidence="14">DY20341</strain>
    </source>
</reference>
<feature type="binding site" evidence="11">
    <location>
        <position position="272"/>
    </location>
    <ligand>
        <name>L-histidine</name>
        <dbReference type="ChEBI" id="CHEBI:57595"/>
    </ligand>
</feature>
<dbReference type="Pfam" id="PF03129">
    <property type="entry name" value="HGTP_anticodon"/>
    <property type="match status" value="1"/>
</dbReference>
<gene>
    <name evidence="10" type="primary">hisS</name>
    <name evidence="13" type="ORF">PAP_04275</name>
</gene>
<dbReference type="Pfam" id="PF13393">
    <property type="entry name" value="tRNA-synt_His"/>
    <property type="match status" value="1"/>
</dbReference>
<evidence type="ECO:0000256" key="1">
    <source>
        <dbReference type="ARBA" id="ARBA00004496"/>
    </source>
</evidence>
<evidence type="ECO:0000256" key="3">
    <source>
        <dbReference type="ARBA" id="ARBA00022490"/>
    </source>
</evidence>
<keyword evidence="8 10" id="KW-0030">Aminoacyl-tRNA synthetase</keyword>
<dbReference type="InterPro" id="IPR041715">
    <property type="entry name" value="HisRS-like_core"/>
</dbReference>
<dbReference type="PIRSF" id="PIRSF001549">
    <property type="entry name" value="His-tRNA_synth"/>
    <property type="match status" value="1"/>
</dbReference>
<dbReference type="InterPro" id="IPR004154">
    <property type="entry name" value="Anticodon-bd"/>
</dbReference>
<dbReference type="AlphaFoldDB" id="A0A075LSJ8"/>
<reference evidence="13 14" key="2">
    <citation type="journal article" date="2015" name="Genome Announc.">
        <title>Complete Genome Sequence of Hyperthermophilic Piezophilic Archaeon Palaeococcus pacificus DY20341T, Isolated from Deep-Sea Hydrothermal Sediments.</title>
        <authorList>
            <person name="Zeng X."/>
            <person name="Jebbar M."/>
            <person name="Shao Z."/>
        </authorList>
    </citation>
    <scope>NUCLEOTIDE SEQUENCE [LARGE SCALE GENOMIC DNA]</scope>
    <source>
        <strain evidence="13 14">DY20341</strain>
    </source>
</reference>
<keyword evidence="7 10" id="KW-0648">Protein biosynthesis</keyword>
<dbReference type="eggNOG" id="arCOG00404">
    <property type="taxonomic scope" value="Archaea"/>
</dbReference>
<evidence type="ECO:0000313" key="13">
    <source>
        <dbReference type="EMBL" id="AIF69269.1"/>
    </source>
</evidence>
<organism evidence="13 14">
    <name type="scientific">Palaeococcus pacificus DY20341</name>
    <dbReference type="NCBI Taxonomy" id="1343739"/>
    <lineage>
        <taxon>Archaea</taxon>
        <taxon>Methanobacteriati</taxon>
        <taxon>Methanobacteriota</taxon>
        <taxon>Thermococci</taxon>
        <taxon>Thermococcales</taxon>
        <taxon>Thermococcaceae</taxon>
        <taxon>Palaeococcus</taxon>
    </lineage>
</organism>
<dbReference type="HOGENOM" id="CLU_025113_3_0_2"/>
<feature type="domain" description="Aminoacyl-transfer RNA synthetases class-II family profile" evidence="12">
    <location>
        <begin position="1"/>
        <end position="329"/>
    </location>
</feature>
<dbReference type="CDD" id="cd00773">
    <property type="entry name" value="HisRS-like_core"/>
    <property type="match status" value="1"/>
</dbReference>
<dbReference type="InterPro" id="IPR004517">
    <property type="entry name" value="HisZ"/>
</dbReference>
<dbReference type="RefSeq" id="WP_048164848.1">
    <property type="nucleotide sequence ID" value="NZ_CP006019.1"/>
</dbReference>
<sequence length="438" mass="49577">MAKQELARVKGTRDLLPEDMAKRRWVFERIREVFERYGFKEILTPTFEYTKLFQLRSGEEVVDQLYAFEDKGGRNISLRPDLTSSVARLFVNSFQTAPKPIRWYYITNMFRYEEPQSGRLREFWQAGVELIGSQKVEADAEVIALLIESYLATGLKEFTVNVGDRVILDEFAKMLGVKDDIGLMRFIDKKDKIEKEEFVKGLKDFGLDDEGVEKVLALIELKGKPDEVLPKAYELFTSDVATEELKRIEELFELLDSYGVGEYALIDFGIARGFDYYTSIVFEAIAPNELGIGSIGGGGRYDNLIEVFGGRPTPATGFAIGIERLIPILENKGLLPELKIGSDVFIAYIGKELEVRKKVIELTQDLRRSGIRAEYDVQGRKLRKALDYANAQGIPYVVILGKRDLAEGKATIRDMESGEQFVVGLGEVVKKVKELLGE</sequence>
<comment type="catalytic activity">
    <reaction evidence="9 10">
        <text>tRNA(His) + L-histidine + ATP = L-histidyl-tRNA(His) + AMP + diphosphate + H(+)</text>
        <dbReference type="Rhea" id="RHEA:17313"/>
        <dbReference type="Rhea" id="RHEA-COMP:9665"/>
        <dbReference type="Rhea" id="RHEA-COMP:9689"/>
        <dbReference type="ChEBI" id="CHEBI:15378"/>
        <dbReference type="ChEBI" id="CHEBI:30616"/>
        <dbReference type="ChEBI" id="CHEBI:33019"/>
        <dbReference type="ChEBI" id="CHEBI:57595"/>
        <dbReference type="ChEBI" id="CHEBI:78442"/>
        <dbReference type="ChEBI" id="CHEBI:78527"/>
        <dbReference type="ChEBI" id="CHEBI:456215"/>
        <dbReference type="EC" id="6.1.1.21"/>
    </reaction>
</comment>
<dbReference type="GO" id="GO:0005737">
    <property type="term" value="C:cytoplasm"/>
    <property type="evidence" value="ECO:0007669"/>
    <property type="project" value="UniProtKB-SubCell"/>
</dbReference>
<dbReference type="GeneID" id="24841981"/>
<dbReference type="InterPro" id="IPR036621">
    <property type="entry name" value="Anticodon-bd_dom_sf"/>
</dbReference>
<keyword evidence="5 10" id="KW-0547">Nucleotide-binding</keyword>
<dbReference type="KEGG" id="ppac:PAP_04275"/>
<dbReference type="HAMAP" id="MF_00127">
    <property type="entry name" value="His_tRNA_synth"/>
    <property type="match status" value="1"/>
</dbReference>
<evidence type="ECO:0000256" key="6">
    <source>
        <dbReference type="ARBA" id="ARBA00022840"/>
    </source>
</evidence>
<dbReference type="Gene3D" id="3.40.50.800">
    <property type="entry name" value="Anticodon-binding domain"/>
    <property type="match status" value="1"/>
</dbReference>
<keyword evidence="6 10" id="KW-0067">ATP-binding</keyword>
<evidence type="ECO:0000256" key="8">
    <source>
        <dbReference type="ARBA" id="ARBA00023146"/>
    </source>
</evidence>
<keyword evidence="14" id="KW-1185">Reference proteome</keyword>
<dbReference type="GO" id="GO:0005524">
    <property type="term" value="F:ATP binding"/>
    <property type="evidence" value="ECO:0007669"/>
    <property type="project" value="UniProtKB-UniRule"/>
</dbReference>
<keyword evidence="3 10" id="KW-0963">Cytoplasm</keyword>
<dbReference type="HAMAP" id="MF_00125">
    <property type="entry name" value="HisZ"/>
    <property type="match status" value="1"/>
</dbReference>
<accession>A0A075LSJ8</accession>